<evidence type="ECO:0000313" key="2">
    <source>
        <dbReference type="EMBL" id="CAD7654202.1"/>
    </source>
</evidence>
<dbReference type="EMBL" id="OC922477">
    <property type="protein sequence ID" value="CAD7654202.1"/>
    <property type="molecule type" value="Genomic_DNA"/>
</dbReference>
<evidence type="ECO:0000256" key="1">
    <source>
        <dbReference type="SAM" id="MobiDB-lite"/>
    </source>
</evidence>
<dbReference type="PANTHER" id="PTHR15949">
    <property type="entry name" value="TESTIS-EXPRESSED PROTEIN 264"/>
    <property type="match status" value="1"/>
</dbReference>
<proteinExistence type="predicted"/>
<accession>A0A7R9M663</accession>
<sequence length="261" mass="29406">MLLLLLLALVLLIALCATIVYALVYFGLFDEIVVRVGSPPYLFGGQPIAYKKLKSCYSDASALFTEVCSIVPSLHTFGIYLDEPNDHNRNNCRFLVGVILRADSEDFEANKALLESKGFTCGRLPDVDHVVHTVFPFRSVISVAIAIKRVYPIIRSYIVEHNLCAHPAVEVYDQKSIYFMFPLAKQNQFYHLYGSDDNEEDSEDDNTEEDEPQEKLIDAIDDDDNEGIQMRLRSSKSKKSSNSSTSSSFEELLADECHKDS</sequence>
<dbReference type="GO" id="GO:0106300">
    <property type="term" value="P:protein-DNA covalent cross-linking repair"/>
    <property type="evidence" value="ECO:0007669"/>
    <property type="project" value="TreeGrafter"/>
</dbReference>
<feature type="region of interest" description="Disordered" evidence="1">
    <location>
        <begin position="194"/>
        <end position="261"/>
    </location>
</feature>
<protein>
    <recommendedName>
        <fullName evidence="4">Testis-expressed sequence 264 protein</fullName>
    </recommendedName>
</protein>
<evidence type="ECO:0000313" key="3">
    <source>
        <dbReference type="Proteomes" id="UP000728032"/>
    </source>
</evidence>
<name>A0A7R9M663_9ACAR</name>
<organism evidence="2">
    <name type="scientific">Oppiella nova</name>
    <dbReference type="NCBI Taxonomy" id="334625"/>
    <lineage>
        <taxon>Eukaryota</taxon>
        <taxon>Metazoa</taxon>
        <taxon>Ecdysozoa</taxon>
        <taxon>Arthropoda</taxon>
        <taxon>Chelicerata</taxon>
        <taxon>Arachnida</taxon>
        <taxon>Acari</taxon>
        <taxon>Acariformes</taxon>
        <taxon>Sarcoptiformes</taxon>
        <taxon>Oribatida</taxon>
        <taxon>Brachypylina</taxon>
        <taxon>Oppioidea</taxon>
        <taxon>Oppiidae</taxon>
        <taxon>Oppiella</taxon>
    </lineage>
</organism>
<dbReference type="OrthoDB" id="2140079at2759"/>
<evidence type="ECO:0008006" key="4">
    <source>
        <dbReference type="Google" id="ProtNLM"/>
    </source>
</evidence>
<reference evidence="2" key="1">
    <citation type="submission" date="2020-11" db="EMBL/GenBank/DDBJ databases">
        <authorList>
            <person name="Tran Van P."/>
        </authorList>
    </citation>
    <scope>NUCLEOTIDE SEQUENCE</scope>
</reference>
<dbReference type="PANTHER" id="PTHR15949:SF3">
    <property type="entry name" value="TESTIS-EXPRESSED PROTEIN 264"/>
    <property type="match status" value="1"/>
</dbReference>
<keyword evidence="3" id="KW-1185">Reference proteome</keyword>
<feature type="compositionally biased region" description="Acidic residues" evidence="1">
    <location>
        <begin position="196"/>
        <end position="212"/>
    </location>
</feature>
<gene>
    <name evidence="2" type="ORF">ONB1V03_LOCUS10852</name>
</gene>
<dbReference type="GO" id="GO:0005634">
    <property type="term" value="C:nucleus"/>
    <property type="evidence" value="ECO:0007669"/>
    <property type="project" value="TreeGrafter"/>
</dbReference>
<dbReference type="Proteomes" id="UP000728032">
    <property type="component" value="Unassembled WGS sequence"/>
</dbReference>
<dbReference type="AlphaFoldDB" id="A0A7R9M663"/>
<dbReference type="GO" id="GO:0005789">
    <property type="term" value="C:endoplasmic reticulum membrane"/>
    <property type="evidence" value="ECO:0007669"/>
    <property type="project" value="TreeGrafter"/>
</dbReference>
<dbReference type="GO" id="GO:0000421">
    <property type="term" value="C:autophagosome membrane"/>
    <property type="evidence" value="ECO:0007669"/>
    <property type="project" value="TreeGrafter"/>
</dbReference>
<dbReference type="EMBL" id="CAJPVJ010007652">
    <property type="protein sequence ID" value="CAG2171389.1"/>
    <property type="molecule type" value="Genomic_DNA"/>
</dbReference>
<dbReference type="GO" id="GO:0005657">
    <property type="term" value="C:replication fork"/>
    <property type="evidence" value="ECO:0007669"/>
    <property type="project" value="TreeGrafter"/>
</dbReference>
<dbReference type="GO" id="GO:0061709">
    <property type="term" value="P:reticulophagy"/>
    <property type="evidence" value="ECO:0007669"/>
    <property type="project" value="TreeGrafter"/>
</dbReference>